<evidence type="ECO:0000313" key="1">
    <source>
        <dbReference type="EMBL" id="SEG94756.1"/>
    </source>
</evidence>
<dbReference type="AlphaFoldDB" id="A0A1H6ECT3"/>
<gene>
    <name evidence="1" type="ORF">SAMN05216223_13111</name>
</gene>
<reference evidence="1 2" key="1">
    <citation type="submission" date="2016-10" db="EMBL/GenBank/DDBJ databases">
        <authorList>
            <person name="de Groot N.N."/>
        </authorList>
    </citation>
    <scope>NUCLEOTIDE SEQUENCE [LARGE SCALE GENOMIC DNA]</scope>
    <source>
        <strain evidence="1 2">CGMCC 4.2023</strain>
    </source>
</reference>
<evidence type="ECO:0000313" key="2">
    <source>
        <dbReference type="Proteomes" id="UP000236754"/>
    </source>
</evidence>
<protein>
    <submittedName>
        <fullName evidence="1">Uncharacterized protein</fullName>
    </submittedName>
</protein>
<accession>A0A1H6ECT3</accession>
<proteinExistence type="predicted"/>
<name>A0A1H6ECT3_9ACTN</name>
<organism evidence="1 2">
    <name type="scientific">Actinacidiphila yanglinensis</name>
    <dbReference type="NCBI Taxonomy" id="310779"/>
    <lineage>
        <taxon>Bacteria</taxon>
        <taxon>Bacillati</taxon>
        <taxon>Actinomycetota</taxon>
        <taxon>Actinomycetes</taxon>
        <taxon>Kitasatosporales</taxon>
        <taxon>Streptomycetaceae</taxon>
        <taxon>Actinacidiphila</taxon>
    </lineage>
</organism>
<dbReference type="EMBL" id="FNVU01000031">
    <property type="protein sequence ID" value="SEG94756.1"/>
    <property type="molecule type" value="Genomic_DNA"/>
</dbReference>
<dbReference type="Proteomes" id="UP000236754">
    <property type="component" value="Unassembled WGS sequence"/>
</dbReference>
<dbReference type="RefSeq" id="WP_103890845.1">
    <property type="nucleotide sequence ID" value="NZ_FNVU01000031.1"/>
</dbReference>
<keyword evidence="2" id="KW-1185">Reference proteome</keyword>
<dbReference type="OrthoDB" id="3504852at2"/>
<sequence>MHDARTPLTGLIHPGWFPLVPRSRPPCRPVRDRIGELQARLAQPPEDEPHRQLVQAAEVCNKAALIASDCGLPELARALCRRQHDVFDHAHPLPASAVKLAVQPLLNLPRQMIREGNGQEAYALLDQLYQAARDRTNLDIDGWTVNLRGLTSAPDDHKTAYTLIWTALLADGTRALALAGRWREAAEQAAAHRGIGARLLDGRQAAILALIQEDQCDRARTLVDESLVNEPWESAVKLLLRVLCRPAAKEHARAASALLGTVRTQTERPDPSLAVFHTRLGITALDLADGHDTPKQRHLSSSLLAIARNDAHAARTVLDHPTLRAAMTKRQLSDLNAVLDAASLGSSPLPATLVDALKRAASAAEERLRGLLGQQRDTAVPRTHWWANQ</sequence>